<dbReference type="STRING" id="1230905.A0A1G4J5R9"/>
<sequence>MAPHPDLLFPEHAVLDLSMGRNRHSLALREPSTSMTAGSWSSVHVSSGSDFDAFRRLSSPEHAEALGHRRDEEMTDEEQEQSLLQPLMNARLYGSRASPEEGQTTHADTLSLRQVPTLRNIPKTNVSIPEVKASQLHEVPPIKGTTLSASSFDREQARNYQARAQRRQRATQASYADDLSSKAAAILDKVSNWSKYTKRDYQRVPAHRSPRRTPVRSRSKRKDFSTKKEINKFGESGNFIFHRGFSLRQAPSRLAPPRFRNPKEFSSFMEYLQMDRIPYSDITNSNRISVPQIAKPECVQLLRVQPRLTRHFYQVKSTSKRIPLSCQSNNVRHRNSIRRSGPVTRRTRTIRRTKSLPTTRLASRMKMENKDLRDVWRRYLMVVALQRIQLRLRLLSSPSFTDSDVSSSGNSIQSSHVPVLAPLSLEKLSSLASSFSKSKRNVSLSSRSTSKNARTSFDELNMSKERELKLT</sequence>
<feature type="region of interest" description="Disordered" evidence="1">
    <location>
        <begin position="199"/>
        <end position="225"/>
    </location>
</feature>
<name>A0A1G4J5R9_9SACH</name>
<evidence type="ECO:0000256" key="1">
    <source>
        <dbReference type="SAM" id="MobiDB-lite"/>
    </source>
</evidence>
<feature type="compositionally biased region" description="Basic and acidic residues" evidence="1">
    <location>
        <begin position="461"/>
        <end position="471"/>
    </location>
</feature>
<gene>
    <name evidence="2" type="ORF">LAMI_0C10374G</name>
</gene>
<evidence type="ECO:0000313" key="2">
    <source>
        <dbReference type="EMBL" id="SCU85181.1"/>
    </source>
</evidence>
<protein>
    <submittedName>
        <fullName evidence="2">LAMI_0C10374g1_1</fullName>
    </submittedName>
</protein>
<evidence type="ECO:0000313" key="3">
    <source>
        <dbReference type="Proteomes" id="UP000191024"/>
    </source>
</evidence>
<feature type="compositionally biased region" description="Basic residues" evidence="1">
    <location>
        <begin position="205"/>
        <end position="221"/>
    </location>
</feature>
<feature type="compositionally biased region" description="Polar residues" evidence="1">
    <location>
        <begin position="441"/>
        <end position="455"/>
    </location>
</feature>
<dbReference type="AlphaFoldDB" id="A0A1G4J5R9"/>
<organism evidence="2 3">
    <name type="scientific">Lachancea mirantina</name>
    <dbReference type="NCBI Taxonomy" id="1230905"/>
    <lineage>
        <taxon>Eukaryota</taxon>
        <taxon>Fungi</taxon>
        <taxon>Dikarya</taxon>
        <taxon>Ascomycota</taxon>
        <taxon>Saccharomycotina</taxon>
        <taxon>Saccharomycetes</taxon>
        <taxon>Saccharomycetales</taxon>
        <taxon>Saccharomycetaceae</taxon>
        <taxon>Lachancea</taxon>
    </lineage>
</organism>
<dbReference type="EMBL" id="LT598466">
    <property type="protein sequence ID" value="SCU85181.1"/>
    <property type="molecule type" value="Genomic_DNA"/>
</dbReference>
<feature type="region of interest" description="Disordered" evidence="1">
    <location>
        <begin position="434"/>
        <end position="471"/>
    </location>
</feature>
<accession>A0A1G4J5R9</accession>
<proteinExistence type="predicted"/>
<dbReference type="OrthoDB" id="4036037at2759"/>
<keyword evidence="3" id="KW-1185">Reference proteome</keyword>
<reference evidence="3" key="1">
    <citation type="submission" date="2016-03" db="EMBL/GenBank/DDBJ databases">
        <authorList>
            <person name="Devillers H."/>
        </authorList>
    </citation>
    <scope>NUCLEOTIDE SEQUENCE [LARGE SCALE GENOMIC DNA]</scope>
</reference>
<dbReference type="Proteomes" id="UP000191024">
    <property type="component" value="Chromosome C"/>
</dbReference>